<dbReference type="Proteomes" id="UP001611415">
    <property type="component" value="Unassembled WGS sequence"/>
</dbReference>
<dbReference type="EMBL" id="JBIRYO010000027">
    <property type="protein sequence ID" value="MFI2477691.1"/>
    <property type="molecule type" value="Genomic_DNA"/>
</dbReference>
<keyword evidence="3" id="KW-1185">Reference proteome</keyword>
<evidence type="ECO:0000313" key="2">
    <source>
        <dbReference type="EMBL" id="MFI2477691.1"/>
    </source>
</evidence>
<feature type="region of interest" description="Disordered" evidence="1">
    <location>
        <begin position="1"/>
        <end position="22"/>
    </location>
</feature>
<dbReference type="RefSeq" id="WP_357405476.1">
    <property type="nucleotide sequence ID" value="NZ_JBEYCD010000006.1"/>
</dbReference>
<protein>
    <submittedName>
        <fullName evidence="2">Uncharacterized protein</fullName>
    </submittedName>
</protein>
<sequence length="86" mass="9500">MSDGMDGRNSASPVLPEHPGPRLPRRIRRIRIVSGALTLNYRASAEQARNVADLLACNYTSRDMVIIVDDRVDTDLPPLPCAGLWD</sequence>
<proteinExistence type="predicted"/>
<reference evidence="2 3" key="1">
    <citation type="submission" date="2024-10" db="EMBL/GenBank/DDBJ databases">
        <title>The Natural Products Discovery Center: Release of the First 8490 Sequenced Strains for Exploring Actinobacteria Biosynthetic Diversity.</title>
        <authorList>
            <person name="Kalkreuter E."/>
            <person name="Kautsar S.A."/>
            <person name="Yang D."/>
            <person name="Bader C.D."/>
            <person name="Teijaro C.N."/>
            <person name="Fluegel L."/>
            <person name="Davis C.M."/>
            <person name="Simpson J.R."/>
            <person name="Lauterbach L."/>
            <person name="Steele A.D."/>
            <person name="Gui C."/>
            <person name="Meng S."/>
            <person name="Li G."/>
            <person name="Viehrig K."/>
            <person name="Ye F."/>
            <person name="Su P."/>
            <person name="Kiefer A.F."/>
            <person name="Nichols A."/>
            <person name="Cepeda A.J."/>
            <person name="Yan W."/>
            <person name="Fan B."/>
            <person name="Jiang Y."/>
            <person name="Adhikari A."/>
            <person name="Zheng C.-J."/>
            <person name="Schuster L."/>
            <person name="Cowan T.M."/>
            <person name="Smanski M.J."/>
            <person name="Chevrette M.G."/>
            <person name="De Carvalho L.P.S."/>
            <person name="Shen B."/>
        </authorList>
    </citation>
    <scope>NUCLEOTIDE SEQUENCE [LARGE SCALE GENOMIC DNA]</scope>
    <source>
        <strain evidence="2 3">NPDC019275</strain>
    </source>
</reference>
<evidence type="ECO:0000256" key="1">
    <source>
        <dbReference type="SAM" id="MobiDB-lite"/>
    </source>
</evidence>
<name>A0ABW7X992_9NOCA</name>
<comment type="caution">
    <text evidence="2">The sequence shown here is derived from an EMBL/GenBank/DDBJ whole genome shotgun (WGS) entry which is preliminary data.</text>
</comment>
<accession>A0ABW7X992</accession>
<evidence type="ECO:0000313" key="3">
    <source>
        <dbReference type="Proteomes" id="UP001611415"/>
    </source>
</evidence>
<organism evidence="2 3">
    <name type="scientific">Nocardia xishanensis</name>
    <dbReference type="NCBI Taxonomy" id="238964"/>
    <lineage>
        <taxon>Bacteria</taxon>
        <taxon>Bacillati</taxon>
        <taxon>Actinomycetota</taxon>
        <taxon>Actinomycetes</taxon>
        <taxon>Mycobacteriales</taxon>
        <taxon>Nocardiaceae</taxon>
        <taxon>Nocardia</taxon>
    </lineage>
</organism>
<gene>
    <name evidence="2" type="ORF">ACH49W_30330</name>
</gene>